<dbReference type="Gene3D" id="3.40.1350.10">
    <property type="match status" value="1"/>
</dbReference>
<evidence type="ECO:0000256" key="2">
    <source>
        <dbReference type="HAMAP-Rule" id="MF_00048"/>
    </source>
</evidence>
<dbReference type="AlphaFoldDB" id="A0A2T0TAG9"/>
<organism evidence="3 4">
    <name type="scientific">Umezawaea tangerina</name>
    <dbReference type="NCBI Taxonomy" id="84725"/>
    <lineage>
        <taxon>Bacteria</taxon>
        <taxon>Bacillati</taxon>
        <taxon>Actinomycetota</taxon>
        <taxon>Actinomycetes</taxon>
        <taxon>Pseudonocardiales</taxon>
        <taxon>Pseudonocardiaceae</taxon>
        <taxon>Umezawaea</taxon>
    </lineage>
</organism>
<evidence type="ECO:0000256" key="1">
    <source>
        <dbReference type="ARBA" id="ARBA00006738"/>
    </source>
</evidence>
<dbReference type="NCBIfam" id="NF009150">
    <property type="entry name" value="PRK12497.1-3"/>
    <property type="match status" value="1"/>
</dbReference>
<comment type="caution">
    <text evidence="3">The sequence shown here is derived from an EMBL/GenBank/DDBJ whole genome shotgun (WGS) entry which is preliminary data.</text>
</comment>
<dbReference type="Proteomes" id="UP000239494">
    <property type="component" value="Unassembled WGS sequence"/>
</dbReference>
<comment type="similarity">
    <text evidence="1 2">Belongs to the UPF0102 family.</text>
</comment>
<name>A0A2T0TAG9_9PSEU</name>
<dbReference type="PANTHER" id="PTHR34039">
    <property type="entry name" value="UPF0102 PROTEIN YRAN"/>
    <property type="match status" value="1"/>
</dbReference>
<dbReference type="CDD" id="cd20736">
    <property type="entry name" value="PoNe_Nuclease"/>
    <property type="match status" value="1"/>
</dbReference>
<dbReference type="SUPFAM" id="SSF52980">
    <property type="entry name" value="Restriction endonuclease-like"/>
    <property type="match status" value="1"/>
</dbReference>
<accession>A0A2T0TAG9</accession>
<sequence>MTVEVARRTKRDLGEQGEDLACEYLERQGLVVLSRNWSCREGELDIVATDGKLLVVCEVKSRSGVACGSPLEAVTPEKLHRMRKVTQRWLMAYRVGWVDVRYDAVSVLWPPEGEVRLHHLKGL</sequence>
<reference evidence="3 4" key="1">
    <citation type="submission" date="2018-03" db="EMBL/GenBank/DDBJ databases">
        <title>Genomic Encyclopedia of Archaeal and Bacterial Type Strains, Phase II (KMG-II): from individual species to whole genera.</title>
        <authorList>
            <person name="Goeker M."/>
        </authorList>
    </citation>
    <scope>NUCLEOTIDE SEQUENCE [LARGE SCALE GENOMIC DNA]</scope>
    <source>
        <strain evidence="3 4">DSM 44720</strain>
    </source>
</reference>
<dbReference type="OrthoDB" id="9794876at2"/>
<evidence type="ECO:0000313" key="4">
    <source>
        <dbReference type="Proteomes" id="UP000239494"/>
    </source>
</evidence>
<proteinExistence type="inferred from homology"/>
<dbReference type="InterPro" id="IPR003509">
    <property type="entry name" value="UPF0102_YraN-like"/>
</dbReference>
<dbReference type="HAMAP" id="MF_00048">
    <property type="entry name" value="UPF0102"/>
    <property type="match status" value="1"/>
</dbReference>
<dbReference type="Pfam" id="PF02021">
    <property type="entry name" value="UPF0102"/>
    <property type="match status" value="1"/>
</dbReference>
<protein>
    <recommendedName>
        <fullName evidence="2">UPF0102 protein CLV43_104492</fullName>
    </recommendedName>
</protein>
<gene>
    <name evidence="3" type="ORF">CLV43_104492</name>
</gene>
<dbReference type="RefSeq" id="WP_106188028.1">
    <property type="nucleotide sequence ID" value="NZ_PVTF01000004.1"/>
</dbReference>
<keyword evidence="3" id="KW-0540">Nuclease</keyword>
<dbReference type="GO" id="GO:0004519">
    <property type="term" value="F:endonuclease activity"/>
    <property type="evidence" value="ECO:0007669"/>
    <property type="project" value="UniProtKB-KW"/>
</dbReference>
<dbReference type="GO" id="GO:0003676">
    <property type="term" value="F:nucleic acid binding"/>
    <property type="evidence" value="ECO:0007669"/>
    <property type="project" value="InterPro"/>
</dbReference>
<dbReference type="NCBIfam" id="NF009154">
    <property type="entry name" value="PRK12497.3-3"/>
    <property type="match status" value="1"/>
</dbReference>
<dbReference type="InterPro" id="IPR011856">
    <property type="entry name" value="tRNA_endonuc-like_dom_sf"/>
</dbReference>
<keyword evidence="3" id="KW-0378">Hydrolase</keyword>
<dbReference type="EMBL" id="PVTF01000004">
    <property type="protein sequence ID" value="PRY42657.1"/>
    <property type="molecule type" value="Genomic_DNA"/>
</dbReference>
<dbReference type="PANTHER" id="PTHR34039:SF1">
    <property type="entry name" value="UPF0102 PROTEIN YRAN"/>
    <property type="match status" value="1"/>
</dbReference>
<evidence type="ECO:0000313" key="3">
    <source>
        <dbReference type="EMBL" id="PRY42657.1"/>
    </source>
</evidence>
<dbReference type="InterPro" id="IPR011335">
    <property type="entry name" value="Restrct_endonuc-II-like"/>
</dbReference>
<keyword evidence="3" id="KW-0255">Endonuclease</keyword>
<keyword evidence="4" id="KW-1185">Reference proteome</keyword>